<dbReference type="SUPFAM" id="SSF48452">
    <property type="entry name" value="TPR-like"/>
    <property type="match status" value="3"/>
</dbReference>
<feature type="repeat" description="TPR" evidence="13">
    <location>
        <begin position="560"/>
        <end position="593"/>
    </location>
</feature>
<feature type="repeat" description="TPR" evidence="13">
    <location>
        <begin position="594"/>
        <end position="627"/>
    </location>
</feature>
<evidence type="ECO:0000256" key="2">
    <source>
        <dbReference type="ARBA" id="ARBA00004240"/>
    </source>
</evidence>
<dbReference type="GO" id="GO:0005783">
    <property type="term" value="C:endoplasmic reticulum"/>
    <property type="evidence" value="ECO:0007669"/>
    <property type="project" value="UniProtKB-SubCell"/>
</dbReference>
<feature type="transmembrane region" description="Helical" evidence="14">
    <location>
        <begin position="89"/>
        <end position="110"/>
    </location>
</feature>
<dbReference type="PANTHER" id="PTHR44395:SF1">
    <property type="entry name" value="PROTEIN O-MANNOSYL-TRANSFERASE TMTC3"/>
    <property type="match status" value="1"/>
</dbReference>
<name>V4BL31_LOTGI</name>
<proteinExistence type="inferred from homology"/>
<evidence type="ECO:0000256" key="3">
    <source>
        <dbReference type="ARBA" id="ARBA00004922"/>
    </source>
</evidence>
<gene>
    <name evidence="16" type="ORF">LOTGIDRAFT_210330</name>
</gene>
<keyword evidence="10" id="KW-0256">Endoplasmic reticulum</keyword>
<keyword evidence="17" id="KW-1185">Reference proteome</keyword>
<protein>
    <recommendedName>
        <fullName evidence="5">dolichyl-phosphate-mannose--protein mannosyltransferase</fullName>
        <ecNumber evidence="5">2.4.1.109</ecNumber>
    </recommendedName>
</protein>
<dbReference type="InterPro" id="IPR011990">
    <property type="entry name" value="TPR-like_helical_dom_sf"/>
</dbReference>
<keyword evidence="9 13" id="KW-0802">TPR repeat</keyword>
<evidence type="ECO:0000256" key="14">
    <source>
        <dbReference type="SAM" id="Phobius"/>
    </source>
</evidence>
<dbReference type="GO" id="GO:0004169">
    <property type="term" value="F:dolichyl-phosphate-mannose-protein mannosyltransferase activity"/>
    <property type="evidence" value="ECO:0007669"/>
    <property type="project" value="UniProtKB-EC"/>
</dbReference>
<dbReference type="SMART" id="SM00028">
    <property type="entry name" value="TPR"/>
    <property type="match status" value="8"/>
</dbReference>
<dbReference type="Pfam" id="PF08409">
    <property type="entry name" value="TMTC_DUF1736"/>
    <property type="match status" value="1"/>
</dbReference>
<dbReference type="Proteomes" id="UP000030746">
    <property type="component" value="Unassembled WGS sequence"/>
</dbReference>
<dbReference type="OMA" id="AKACFTR"/>
<feature type="repeat" description="TPR" evidence="13">
    <location>
        <begin position="443"/>
        <end position="476"/>
    </location>
</feature>
<comment type="similarity">
    <text evidence="4">Belongs to the TMTC family.</text>
</comment>
<evidence type="ECO:0000256" key="6">
    <source>
        <dbReference type="ARBA" id="ARBA00022679"/>
    </source>
</evidence>
<reference evidence="16 17" key="1">
    <citation type="journal article" date="2013" name="Nature">
        <title>Insights into bilaterian evolution from three spiralian genomes.</title>
        <authorList>
            <person name="Simakov O."/>
            <person name="Marletaz F."/>
            <person name="Cho S.J."/>
            <person name="Edsinger-Gonzales E."/>
            <person name="Havlak P."/>
            <person name="Hellsten U."/>
            <person name="Kuo D.H."/>
            <person name="Larsson T."/>
            <person name="Lv J."/>
            <person name="Arendt D."/>
            <person name="Savage R."/>
            <person name="Osoegawa K."/>
            <person name="de Jong P."/>
            <person name="Grimwood J."/>
            <person name="Chapman J.A."/>
            <person name="Shapiro H."/>
            <person name="Aerts A."/>
            <person name="Otillar R.P."/>
            <person name="Terry A.Y."/>
            <person name="Boore J.L."/>
            <person name="Grigoriev I.V."/>
            <person name="Lindberg D.R."/>
            <person name="Seaver E.C."/>
            <person name="Weisblat D.A."/>
            <person name="Putnam N.H."/>
            <person name="Rokhsar D.S."/>
        </authorList>
    </citation>
    <scope>NUCLEOTIDE SEQUENCE [LARGE SCALE GENOMIC DNA]</scope>
</reference>
<keyword evidence="6" id="KW-0808">Transferase</keyword>
<dbReference type="GeneID" id="20246203"/>
<feature type="domain" description="DUF1736" evidence="15">
    <location>
        <begin position="258"/>
        <end position="329"/>
    </location>
</feature>
<evidence type="ECO:0000313" key="17">
    <source>
        <dbReference type="Proteomes" id="UP000030746"/>
    </source>
</evidence>
<evidence type="ECO:0000256" key="12">
    <source>
        <dbReference type="ARBA" id="ARBA00023136"/>
    </source>
</evidence>
<feature type="repeat" description="TPR" evidence="13">
    <location>
        <begin position="477"/>
        <end position="510"/>
    </location>
</feature>
<accession>V4BL31</accession>
<dbReference type="Pfam" id="PF13181">
    <property type="entry name" value="TPR_8"/>
    <property type="match status" value="3"/>
</dbReference>
<dbReference type="PROSITE" id="PS50005">
    <property type="entry name" value="TPR"/>
    <property type="match status" value="5"/>
</dbReference>
<dbReference type="HOGENOM" id="CLU_011615_1_0_1"/>
<feature type="transmembrane region" description="Helical" evidence="14">
    <location>
        <begin position="7"/>
        <end position="29"/>
    </location>
</feature>
<dbReference type="KEGG" id="lgi:LOTGIDRAFT_210330"/>
<dbReference type="Gene3D" id="1.25.40.10">
    <property type="entry name" value="Tetratricopeptide repeat domain"/>
    <property type="match status" value="5"/>
</dbReference>
<keyword evidence="12 14" id="KW-0472">Membrane</keyword>
<feature type="repeat" description="TPR" evidence="13">
    <location>
        <begin position="665"/>
        <end position="698"/>
    </location>
</feature>
<evidence type="ECO:0000256" key="4">
    <source>
        <dbReference type="ARBA" id="ARBA00007882"/>
    </source>
</evidence>
<dbReference type="STRING" id="225164.V4BL31"/>
<dbReference type="CTD" id="20246203"/>
<dbReference type="PROSITE" id="PS50293">
    <property type="entry name" value="TPR_REGION"/>
    <property type="match status" value="3"/>
</dbReference>
<feature type="transmembrane region" description="Helical" evidence="14">
    <location>
        <begin position="376"/>
        <end position="395"/>
    </location>
</feature>
<evidence type="ECO:0000256" key="5">
    <source>
        <dbReference type="ARBA" id="ARBA00012839"/>
    </source>
</evidence>
<feature type="transmembrane region" description="Helical" evidence="14">
    <location>
        <begin position="317"/>
        <end position="335"/>
    </location>
</feature>
<evidence type="ECO:0000256" key="1">
    <source>
        <dbReference type="ARBA" id="ARBA00004141"/>
    </source>
</evidence>
<evidence type="ECO:0000256" key="9">
    <source>
        <dbReference type="ARBA" id="ARBA00022803"/>
    </source>
</evidence>
<evidence type="ECO:0000256" key="10">
    <source>
        <dbReference type="ARBA" id="ARBA00022824"/>
    </source>
</evidence>
<feature type="transmembrane region" description="Helical" evidence="14">
    <location>
        <begin position="347"/>
        <end position="370"/>
    </location>
</feature>
<dbReference type="InterPro" id="IPR013618">
    <property type="entry name" value="TMTC_DUF1736"/>
</dbReference>
<dbReference type="FunFam" id="1.25.40.10:FF:000239">
    <property type="entry name" value="Transmembrane and TPR repeat-containing protein 3"/>
    <property type="match status" value="1"/>
</dbReference>
<dbReference type="EMBL" id="KB202619">
    <property type="protein sequence ID" value="ESO89299.1"/>
    <property type="molecule type" value="Genomic_DNA"/>
</dbReference>
<organism evidence="16 17">
    <name type="scientific">Lottia gigantea</name>
    <name type="common">Giant owl limpet</name>
    <dbReference type="NCBI Taxonomy" id="225164"/>
    <lineage>
        <taxon>Eukaryota</taxon>
        <taxon>Metazoa</taxon>
        <taxon>Spiralia</taxon>
        <taxon>Lophotrochozoa</taxon>
        <taxon>Mollusca</taxon>
        <taxon>Gastropoda</taxon>
        <taxon>Patellogastropoda</taxon>
        <taxon>Lottioidea</taxon>
        <taxon>Lottiidae</taxon>
        <taxon>Lottia</taxon>
    </lineage>
</organism>
<dbReference type="GO" id="GO:0016020">
    <property type="term" value="C:membrane"/>
    <property type="evidence" value="ECO:0007669"/>
    <property type="project" value="UniProtKB-SubCell"/>
</dbReference>
<dbReference type="OrthoDB" id="66906at2759"/>
<dbReference type="AlphaFoldDB" id="V4BL31"/>
<dbReference type="PANTHER" id="PTHR44395">
    <property type="match status" value="1"/>
</dbReference>
<comment type="pathway">
    <text evidence="3">Protein modification; protein glycosylation.</text>
</comment>
<evidence type="ECO:0000256" key="11">
    <source>
        <dbReference type="ARBA" id="ARBA00022989"/>
    </source>
</evidence>
<comment type="subcellular location">
    <subcellularLocation>
        <location evidence="2">Endoplasmic reticulum</location>
    </subcellularLocation>
    <subcellularLocation>
        <location evidence="1">Membrane</location>
        <topology evidence="1">Multi-pass membrane protein</topology>
    </subcellularLocation>
</comment>
<dbReference type="UniPathway" id="UPA00378"/>
<dbReference type="EC" id="2.4.1.109" evidence="5"/>
<dbReference type="RefSeq" id="XP_009060327.1">
    <property type="nucleotide sequence ID" value="XM_009062079.1"/>
</dbReference>
<evidence type="ECO:0000313" key="16">
    <source>
        <dbReference type="EMBL" id="ESO89299.1"/>
    </source>
</evidence>
<dbReference type="Pfam" id="PF13414">
    <property type="entry name" value="TPR_11"/>
    <property type="match status" value="1"/>
</dbReference>
<keyword evidence="11 14" id="KW-1133">Transmembrane helix</keyword>
<feature type="transmembrane region" description="Helical" evidence="14">
    <location>
        <begin position="234"/>
        <end position="251"/>
    </location>
</feature>
<sequence>METFKLYSGILCVVVCVCYYNALHCGFVFDDISAVVDNKDLRPHSPISRLFWNDFWGTPMNQERSHKSYRPLCVLTFRWNYLIHELEPLGYHLVNVLLHALTSIIFMVMCKEFVKEWTSFLAALLFAIHPIHTEAVTGVVGRAESLSSIFLLLAFITYSKSTGYRQPIKWTPLFVTVLLVTVAMLCKEQGITVIGICCVYEVFIAQRSSGSELLDICKSLIQGKPAFPDWMKTSIIRAGFLVSSTLLLLFARIKVMGAQLPVFTNFDNPASTASFPARHLTYNYLLPVNFWLLLFPSELCCDWTMGTIPLIKSISDYRNIFTVIFYSCMILFAKYTLSGQSRRIRAVIISITFMVLPFIPASNLFFPVGFVVAERILYMPSMGFSMLVAIGFEILASKRKSIMYCLLGILLTTHSIKTFVRNIDWESEYSIFQAALKVNNRNAKLFNNVGHALEKVSEYERALTYFQKAVSVQPDDIGAHINVGRTYNNMNLSKEAEQSYRKAMDLFPPIIAGKSYTARIAPNHLNVYLNLASLVSKDESRLEEADKLLRTAISMRSDYIQGYINRGDVLVKLGRSEDAVQVYEDALKIEPDNADLYYNIGVVYLEKKKVKLAHKYFDLALKYNPNHPQTLFNSAILLQESGDPSSRPESYKRLEQLKKVSPSDSKIYFNLAMLAMDDKNFPEAEINFKKAIEIDDKFRSALFNLALMYNNDVGQPLKAIPYLEKLLQYYPDHIKGNILMGDINLNQMKNIAAAEKNFLDVLALDPNHVQAMHNLCVVYVDKGDLFSAEKCLVKAHNLAPKEEYILKHLQIVRTRMQQYQHSQKQATTKKKP</sequence>
<dbReference type="InterPro" id="IPR019734">
    <property type="entry name" value="TPR_rpt"/>
</dbReference>
<keyword evidence="7 14" id="KW-0812">Transmembrane</keyword>
<dbReference type="Pfam" id="PF13174">
    <property type="entry name" value="TPR_6"/>
    <property type="match status" value="1"/>
</dbReference>
<evidence type="ECO:0000256" key="7">
    <source>
        <dbReference type="ARBA" id="ARBA00022692"/>
    </source>
</evidence>
<keyword evidence="8" id="KW-0677">Repeat</keyword>
<evidence type="ECO:0000256" key="13">
    <source>
        <dbReference type="PROSITE-ProRule" id="PRU00339"/>
    </source>
</evidence>
<evidence type="ECO:0000259" key="15">
    <source>
        <dbReference type="Pfam" id="PF08409"/>
    </source>
</evidence>
<evidence type="ECO:0000256" key="8">
    <source>
        <dbReference type="ARBA" id="ARBA00022737"/>
    </source>
</evidence>